<evidence type="ECO:0000313" key="2">
    <source>
        <dbReference type="EMBL" id="KAJ3204636.1"/>
    </source>
</evidence>
<dbReference type="AlphaFoldDB" id="A0AAD5XW65"/>
<keyword evidence="3" id="KW-1185">Reference proteome</keyword>
<dbReference type="Proteomes" id="UP001211065">
    <property type="component" value="Unassembled WGS sequence"/>
</dbReference>
<name>A0AAD5XW65_9FUNG</name>
<comment type="caution">
    <text evidence="2">The sequence shown here is derived from an EMBL/GenBank/DDBJ whole genome shotgun (WGS) entry which is preliminary data.</text>
</comment>
<protein>
    <submittedName>
        <fullName evidence="2">Uncharacterized protein</fullName>
    </submittedName>
</protein>
<reference evidence="2" key="1">
    <citation type="submission" date="2020-05" db="EMBL/GenBank/DDBJ databases">
        <title>Phylogenomic resolution of chytrid fungi.</title>
        <authorList>
            <person name="Stajich J.E."/>
            <person name="Amses K."/>
            <person name="Simmons R."/>
            <person name="Seto K."/>
            <person name="Myers J."/>
            <person name="Bonds A."/>
            <person name="Quandt C.A."/>
            <person name="Barry K."/>
            <person name="Liu P."/>
            <person name="Grigoriev I."/>
            <person name="Longcore J.E."/>
            <person name="James T.Y."/>
        </authorList>
    </citation>
    <scope>NUCLEOTIDE SEQUENCE</scope>
    <source>
        <strain evidence="2">JEL0476</strain>
    </source>
</reference>
<evidence type="ECO:0000313" key="3">
    <source>
        <dbReference type="Proteomes" id="UP001211065"/>
    </source>
</evidence>
<gene>
    <name evidence="2" type="ORF">HK099_001076</name>
</gene>
<organism evidence="2 3">
    <name type="scientific">Clydaea vesicula</name>
    <dbReference type="NCBI Taxonomy" id="447962"/>
    <lineage>
        <taxon>Eukaryota</taxon>
        <taxon>Fungi</taxon>
        <taxon>Fungi incertae sedis</taxon>
        <taxon>Chytridiomycota</taxon>
        <taxon>Chytridiomycota incertae sedis</taxon>
        <taxon>Chytridiomycetes</taxon>
        <taxon>Lobulomycetales</taxon>
        <taxon>Lobulomycetaceae</taxon>
        <taxon>Clydaea</taxon>
    </lineage>
</organism>
<sequence>MVHHNKPTIANKIERKANQVLNAVTPGHTTHGHTTHGHHTHSTMGPAMGTHGHTHTHGHHASPATQVANALTPGHTTHGHHGGMAGTHGHHHTTHAGAGGGITGAIKQKAHEIKRAVAP</sequence>
<feature type="non-terminal residue" evidence="2">
    <location>
        <position position="119"/>
    </location>
</feature>
<proteinExistence type="predicted"/>
<dbReference type="EMBL" id="JADGJW010001280">
    <property type="protein sequence ID" value="KAJ3204636.1"/>
    <property type="molecule type" value="Genomic_DNA"/>
</dbReference>
<accession>A0AAD5XW65</accession>
<evidence type="ECO:0000256" key="1">
    <source>
        <dbReference type="SAM" id="MobiDB-lite"/>
    </source>
</evidence>
<feature type="region of interest" description="Disordered" evidence="1">
    <location>
        <begin position="71"/>
        <end position="94"/>
    </location>
</feature>